<proteinExistence type="predicted"/>
<organism evidence="1 2">
    <name type="scientific">Palleniella muris</name>
    <dbReference type="NCBI Taxonomy" id="3038145"/>
    <lineage>
        <taxon>Bacteria</taxon>
        <taxon>Pseudomonadati</taxon>
        <taxon>Bacteroidota</taxon>
        <taxon>Bacteroidia</taxon>
        <taxon>Bacteroidales</taxon>
        <taxon>Prevotellaceae</taxon>
        <taxon>Palleniella</taxon>
    </lineage>
</organism>
<evidence type="ECO:0000313" key="1">
    <source>
        <dbReference type="EMBL" id="TGX83012.1"/>
    </source>
</evidence>
<evidence type="ECO:0000313" key="2">
    <source>
        <dbReference type="Proteomes" id="UP000308886"/>
    </source>
</evidence>
<protein>
    <submittedName>
        <fullName evidence="1">DUF4099 domain-containing protein</fullName>
    </submittedName>
</protein>
<sequence length="507" mass="56961">MAQELNQEEVLIARNNDTGQVGAVTGLNEDGTPKMTDVKSAKLSDLVKFSKGQNPLEAFMSNFVRQCKNPSTFGFFRVPADRYDTVGTVIGDLAKDPVANAEILKDNKVDVALPALKVEQSKQTETSAEPSEQTADEAQSQTTMSQEPKWQAIDQSKIDWDMLKEKWGIDKEALEASGDLREMLYNRKSKLVNITPTFGGEKFSIEARLSFRTDPDGSVKLVPHFIQSEQKLDQFMGHKFDKIDQANLKENGNLGRIVELIDPATGEKVPSLISRDRYTNELLAIPAKDVRIRDTFGQTKLTMPEIMTLKKGLPLPPKEVVCRDGKTRTGILQYNVDRKAVEFVPNGIHWYEKVEQAKRAAEAKKEGKGESVSTEASEKKAERKPNWTLKDGSIKPLGQWNKIPLTEQQKEDYANGRVAKLDNMVDEKGQPCTVYLYFDKEKQRPVTSLNDPRVKVADESRTQKAVNNDGLTNEETKNITDPLTKGQTQPKDEIQQKQQRKPKGPRL</sequence>
<accession>A0AC61QRT8</accession>
<dbReference type="Proteomes" id="UP000308886">
    <property type="component" value="Unassembled WGS sequence"/>
</dbReference>
<dbReference type="EMBL" id="SRZC01000006">
    <property type="protein sequence ID" value="TGX83012.1"/>
    <property type="molecule type" value="Genomic_DNA"/>
</dbReference>
<keyword evidence="2" id="KW-1185">Reference proteome</keyword>
<gene>
    <name evidence="1" type="ORF">E5358_04965</name>
</gene>
<comment type="caution">
    <text evidence="1">The sequence shown here is derived from an EMBL/GenBank/DDBJ whole genome shotgun (WGS) entry which is preliminary data.</text>
</comment>
<name>A0AC61QRT8_9BACT</name>
<reference evidence="1" key="1">
    <citation type="submission" date="2019-04" db="EMBL/GenBank/DDBJ databases">
        <title>Microbes associate with the intestines of laboratory mice.</title>
        <authorList>
            <person name="Navarre W."/>
            <person name="Wong E."/>
            <person name="Huang K."/>
            <person name="Tropini C."/>
            <person name="Ng K."/>
            <person name="Yu B."/>
        </authorList>
    </citation>
    <scope>NUCLEOTIDE SEQUENCE</scope>
    <source>
        <strain evidence="1">NM73_A23</strain>
    </source>
</reference>